<evidence type="ECO:0000256" key="1">
    <source>
        <dbReference type="ARBA" id="ARBA00010638"/>
    </source>
</evidence>
<proteinExistence type="inferred from homology"/>
<feature type="binding site" evidence="4">
    <location>
        <position position="54"/>
    </location>
    <ligand>
        <name>substrate</name>
    </ligand>
</feature>
<dbReference type="PIRSF" id="PIRSF006806">
    <property type="entry name" value="FTHF_cligase"/>
    <property type="match status" value="1"/>
</dbReference>
<evidence type="ECO:0000256" key="2">
    <source>
        <dbReference type="ARBA" id="ARBA00022741"/>
    </source>
</evidence>
<sequence>MEKELLRKRILSLRRSLSYEEIQKKSEKIKQRLFSLPAFDKARALLFYLSLKDEVQTRDMIKEALKLNKIVAVPLIKLKERNILPARLYRFDEDLTIGPLGIPQPKGNLERLLPLNEIELVIVPGVAFDEKGNRIGFGMGFYDRFLKKLPARVEVVALAFELQLVQRIPSQPHDISVDCIVTERRIIHCKNKGGFYVFKQAS</sequence>
<keyword evidence="3 4" id="KW-0067">ATP-binding</keyword>
<dbReference type="PANTHER" id="PTHR23407">
    <property type="entry name" value="ATPASE INHIBITOR/5-FORMYLTETRAHYDROFOLATE CYCLO-LIGASE"/>
    <property type="match status" value="1"/>
</dbReference>
<keyword evidence="2 4" id="KW-0547">Nucleotide-binding</keyword>
<dbReference type="EC" id="6.3.3.2" evidence="5"/>
<dbReference type="GO" id="GO:0009396">
    <property type="term" value="P:folic acid-containing compound biosynthetic process"/>
    <property type="evidence" value="ECO:0007669"/>
    <property type="project" value="TreeGrafter"/>
</dbReference>
<evidence type="ECO:0000256" key="3">
    <source>
        <dbReference type="ARBA" id="ARBA00022840"/>
    </source>
</evidence>
<dbReference type="InterPro" id="IPR037171">
    <property type="entry name" value="NagB/RpiA_transferase-like"/>
</dbReference>
<dbReference type="Proteomes" id="UP000279422">
    <property type="component" value="Unassembled WGS sequence"/>
</dbReference>
<evidence type="ECO:0000313" key="7">
    <source>
        <dbReference type="Proteomes" id="UP000279422"/>
    </source>
</evidence>
<evidence type="ECO:0000313" key="6">
    <source>
        <dbReference type="EMBL" id="RLE10328.1"/>
    </source>
</evidence>
<feature type="binding site" evidence="4">
    <location>
        <position position="49"/>
    </location>
    <ligand>
        <name>substrate</name>
    </ligand>
</feature>
<comment type="cofactor">
    <cofactor evidence="5">
        <name>Mg(2+)</name>
        <dbReference type="ChEBI" id="CHEBI:18420"/>
    </cofactor>
</comment>
<dbReference type="SUPFAM" id="SSF100950">
    <property type="entry name" value="NagB/RpiA/CoA transferase-like"/>
    <property type="match status" value="1"/>
</dbReference>
<keyword evidence="5" id="KW-0479">Metal-binding</keyword>
<feature type="binding site" evidence="4">
    <location>
        <begin position="3"/>
        <end position="7"/>
    </location>
    <ligand>
        <name>ATP</name>
        <dbReference type="ChEBI" id="CHEBI:30616"/>
    </ligand>
</feature>
<dbReference type="EMBL" id="QMPZ01000011">
    <property type="protein sequence ID" value="RLE10328.1"/>
    <property type="molecule type" value="Genomic_DNA"/>
</dbReference>
<protein>
    <recommendedName>
        <fullName evidence="5">5-formyltetrahydrofolate cyclo-ligase</fullName>
        <ecNumber evidence="5">6.3.3.2</ecNumber>
    </recommendedName>
</protein>
<dbReference type="Gene3D" id="3.40.50.10420">
    <property type="entry name" value="NagB/RpiA/CoA transferase-like"/>
    <property type="match status" value="1"/>
</dbReference>
<gene>
    <name evidence="6" type="ORF">DRJ00_01765</name>
</gene>
<keyword evidence="5" id="KW-0460">Magnesium</keyword>
<accession>A0A497E767</accession>
<reference evidence="6 7" key="1">
    <citation type="submission" date="2018-06" db="EMBL/GenBank/DDBJ databases">
        <title>Extensive metabolic versatility and redundancy in microbially diverse, dynamic hydrothermal sediments.</title>
        <authorList>
            <person name="Dombrowski N."/>
            <person name="Teske A."/>
            <person name="Baker B.J."/>
        </authorList>
    </citation>
    <scope>NUCLEOTIDE SEQUENCE [LARGE SCALE GENOMIC DNA]</scope>
    <source>
        <strain evidence="6">B47_G16</strain>
    </source>
</reference>
<dbReference type="InterPro" id="IPR002698">
    <property type="entry name" value="FTHF_cligase"/>
</dbReference>
<organism evidence="6 7">
    <name type="scientific">Aerophobetes bacterium</name>
    <dbReference type="NCBI Taxonomy" id="2030807"/>
    <lineage>
        <taxon>Bacteria</taxon>
        <taxon>Candidatus Aerophobota</taxon>
    </lineage>
</organism>
<comment type="caution">
    <text evidence="6">The sequence shown here is derived from an EMBL/GenBank/DDBJ whole genome shotgun (WGS) entry which is preliminary data.</text>
</comment>
<dbReference type="GO" id="GO:0046872">
    <property type="term" value="F:metal ion binding"/>
    <property type="evidence" value="ECO:0007669"/>
    <property type="project" value="UniProtKB-KW"/>
</dbReference>
<dbReference type="GO" id="GO:0005524">
    <property type="term" value="F:ATP binding"/>
    <property type="evidence" value="ECO:0007669"/>
    <property type="project" value="UniProtKB-KW"/>
</dbReference>
<dbReference type="AlphaFoldDB" id="A0A497E767"/>
<dbReference type="PANTHER" id="PTHR23407:SF1">
    <property type="entry name" value="5-FORMYLTETRAHYDROFOLATE CYCLO-LIGASE"/>
    <property type="match status" value="1"/>
</dbReference>
<dbReference type="GO" id="GO:0035999">
    <property type="term" value="P:tetrahydrofolate interconversion"/>
    <property type="evidence" value="ECO:0007669"/>
    <property type="project" value="TreeGrafter"/>
</dbReference>
<comment type="similarity">
    <text evidence="1 5">Belongs to the 5-formyltetrahydrofolate cyclo-ligase family.</text>
</comment>
<keyword evidence="6" id="KW-0436">Ligase</keyword>
<dbReference type="Pfam" id="PF01812">
    <property type="entry name" value="5-FTHF_cyc-lig"/>
    <property type="match status" value="1"/>
</dbReference>
<feature type="binding site" evidence="4">
    <location>
        <begin position="134"/>
        <end position="142"/>
    </location>
    <ligand>
        <name>ATP</name>
        <dbReference type="ChEBI" id="CHEBI:30616"/>
    </ligand>
</feature>
<dbReference type="InterPro" id="IPR024185">
    <property type="entry name" value="FTHF_cligase-like_sf"/>
</dbReference>
<name>A0A497E767_UNCAE</name>
<evidence type="ECO:0000256" key="4">
    <source>
        <dbReference type="PIRSR" id="PIRSR006806-1"/>
    </source>
</evidence>
<comment type="catalytic activity">
    <reaction evidence="5">
        <text>(6S)-5-formyl-5,6,7,8-tetrahydrofolate + ATP = (6R)-5,10-methenyltetrahydrofolate + ADP + phosphate</text>
        <dbReference type="Rhea" id="RHEA:10488"/>
        <dbReference type="ChEBI" id="CHEBI:30616"/>
        <dbReference type="ChEBI" id="CHEBI:43474"/>
        <dbReference type="ChEBI" id="CHEBI:57455"/>
        <dbReference type="ChEBI" id="CHEBI:57457"/>
        <dbReference type="ChEBI" id="CHEBI:456216"/>
        <dbReference type="EC" id="6.3.3.2"/>
    </reaction>
</comment>
<dbReference type="GO" id="GO:0030272">
    <property type="term" value="F:5-formyltetrahydrofolate cyclo-ligase activity"/>
    <property type="evidence" value="ECO:0007669"/>
    <property type="project" value="UniProtKB-EC"/>
</dbReference>
<dbReference type="NCBIfam" id="TIGR02727">
    <property type="entry name" value="MTHFS_bact"/>
    <property type="match status" value="1"/>
</dbReference>
<evidence type="ECO:0000256" key="5">
    <source>
        <dbReference type="RuleBase" id="RU361279"/>
    </source>
</evidence>